<keyword evidence="1" id="KW-1133">Transmembrane helix</keyword>
<evidence type="ECO:0000313" key="2">
    <source>
        <dbReference type="EMBL" id="GAA0716158.1"/>
    </source>
</evidence>
<keyword evidence="1" id="KW-0472">Membrane</keyword>
<proteinExistence type="predicted"/>
<gene>
    <name evidence="2" type="ORF">GCM10009105_22310</name>
</gene>
<organism evidence="2 3">
    <name type="scientific">Dokdonella soli</name>
    <dbReference type="NCBI Taxonomy" id="529810"/>
    <lineage>
        <taxon>Bacteria</taxon>
        <taxon>Pseudomonadati</taxon>
        <taxon>Pseudomonadota</taxon>
        <taxon>Gammaproteobacteria</taxon>
        <taxon>Lysobacterales</taxon>
        <taxon>Rhodanobacteraceae</taxon>
        <taxon>Dokdonella</taxon>
    </lineage>
</organism>
<name>A0ABN1IKL8_9GAMM</name>
<keyword evidence="3" id="KW-1185">Reference proteome</keyword>
<sequence length="88" mass="9939">MFTLIYLVFMMPVLAGLLYLLGVARVWRQSWVLAVFMLPFWPTVPAQRLLAGRTDYAHGETYSDHGLLDHSARYDLAGLVTGTSLLPR</sequence>
<evidence type="ECO:0000313" key="3">
    <source>
        <dbReference type="Proteomes" id="UP001501523"/>
    </source>
</evidence>
<feature type="transmembrane region" description="Helical" evidence="1">
    <location>
        <begin position="6"/>
        <end position="27"/>
    </location>
</feature>
<keyword evidence="1" id="KW-0812">Transmembrane</keyword>
<reference evidence="2 3" key="1">
    <citation type="journal article" date="2019" name="Int. J. Syst. Evol. Microbiol.">
        <title>The Global Catalogue of Microorganisms (GCM) 10K type strain sequencing project: providing services to taxonomists for standard genome sequencing and annotation.</title>
        <authorList>
            <consortium name="The Broad Institute Genomics Platform"/>
            <consortium name="The Broad Institute Genome Sequencing Center for Infectious Disease"/>
            <person name="Wu L."/>
            <person name="Ma J."/>
        </authorList>
    </citation>
    <scope>NUCLEOTIDE SEQUENCE [LARGE SCALE GENOMIC DNA]</scope>
    <source>
        <strain evidence="2 3">JCM 15421</strain>
    </source>
</reference>
<comment type="caution">
    <text evidence="2">The sequence shown here is derived from an EMBL/GenBank/DDBJ whole genome shotgun (WGS) entry which is preliminary data.</text>
</comment>
<accession>A0ABN1IKL8</accession>
<protein>
    <submittedName>
        <fullName evidence="2">Uncharacterized protein</fullName>
    </submittedName>
</protein>
<dbReference type="EMBL" id="BAAAEU010000010">
    <property type="protein sequence ID" value="GAA0716158.1"/>
    <property type="molecule type" value="Genomic_DNA"/>
</dbReference>
<dbReference type="RefSeq" id="WP_343791037.1">
    <property type="nucleotide sequence ID" value="NZ_BAAAEU010000010.1"/>
</dbReference>
<evidence type="ECO:0000256" key="1">
    <source>
        <dbReference type="SAM" id="Phobius"/>
    </source>
</evidence>
<dbReference type="Proteomes" id="UP001501523">
    <property type="component" value="Unassembled WGS sequence"/>
</dbReference>